<dbReference type="InterPro" id="IPR015424">
    <property type="entry name" value="PyrdxlP-dep_Trfase"/>
</dbReference>
<dbReference type="GO" id="GO:0019752">
    <property type="term" value="P:carboxylic acid metabolic process"/>
    <property type="evidence" value="ECO:0007669"/>
    <property type="project" value="InterPro"/>
</dbReference>
<dbReference type="InterPro" id="IPR002129">
    <property type="entry name" value="PyrdxlP-dep_de-COase"/>
</dbReference>
<feature type="modified residue" description="N6-(pyridoxal phosphate)lysine" evidence="6">
    <location>
        <position position="284"/>
    </location>
</feature>
<keyword evidence="9" id="KW-1185">Reference proteome</keyword>
<protein>
    <submittedName>
        <fullName evidence="8">L-2,4-diaminobutyrate decarboxylase</fullName>
        <ecNumber evidence="8">4.1.1.86</ecNumber>
    </submittedName>
</protein>
<dbReference type="PANTHER" id="PTHR45677">
    <property type="entry name" value="GLUTAMATE DECARBOXYLASE-RELATED"/>
    <property type="match status" value="1"/>
</dbReference>
<evidence type="ECO:0000256" key="6">
    <source>
        <dbReference type="PIRSR" id="PIRSR602129-50"/>
    </source>
</evidence>
<dbReference type="AlphaFoldDB" id="A0A2W1JPN2"/>
<comment type="cofactor">
    <cofactor evidence="1 6 7">
        <name>pyridoxal 5'-phosphate</name>
        <dbReference type="ChEBI" id="CHEBI:597326"/>
    </cofactor>
</comment>
<reference evidence="8 9" key="1">
    <citation type="journal article" date="2018" name="Sci. Rep.">
        <title>A novel species of the marine cyanobacterium Acaryochloris with a unique pigment content and lifestyle.</title>
        <authorList>
            <person name="Partensky F."/>
            <person name="Six C."/>
            <person name="Ratin M."/>
            <person name="Garczarek L."/>
            <person name="Vaulot D."/>
            <person name="Probert I."/>
            <person name="Calteau A."/>
            <person name="Gourvil P."/>
            <person name="Marie D."/>
            <person name="Grebert T."/>
            <person name="Bouchier C."/>
            <person name="Le Panse S."/>
            <person name="Gachenot M."/>
            <person name="Rodriguez F."/>
            <person name="Garrido J.L."/>
        </authorList>
    </citation>
    <scope>NUCLEOTIDE SEQUENCE [LARGE SCALE GENOMIC DNA]</scope>
    <source>
        <strain evidence="8 9">RCC1774</strain>
    </source>
</reference>
<evidence type="ECO:0000256" key="7">
    <source>
        <dbReference type="RuleBase" id="RU000382"/>
    </source>
</evidence>
<keyword evidence="5 7" id="KW-0456">Lyase</keyword>
<dbReference type="GO" id="GO:0033983">
    <property type="term" value="F:diaminobutyrate decarboxylase activity"/>
    <property type="evidence" value="ECO:0007669"/>
    <property type="project" value="UniProtKB-EC"/>
</dbReference>
<evidence type="ECO:0000256" key="4">
    <source>
        <dbReference type="ARBA" id="ARBA00022898"/>
    </source>
</evidence>
<evidence type="ECO:0000256" key="2">
    <source>
        <dbReference type="ARBA" id="ARBA00009533"/>
    </source>
</evidence>
<keyword evidence="4 6" id="KW-0663">Pyridoxal phosphate</keyword>
<evidence type="ECO:0000256" key="5">
    <source>
        <dbReference type="ARBA" id="ARBA00023239"/>
    </source>
</evidence>
<dbReference type="Gene3D" id="3.90.1150.170">
    <property type="match status" value="1"/>
</dbReference>
<dbReference type="GO" id="GO:0030170">
    <property type="term" value="F:pyridoxal phosphate binding"/>
    <property type="evidence" value="ECO:0007669"/>
    <property type="project" value="InterPro"/>
</dbReference>
<sequence>MFKASDYLGLLHQLEQFFADAQSEPLEPAELEQQLSLELPAVGTSLEHLHAEISNYLSYAVKTAHPTYFNQLWGGFNAAGFMGEILTSATNTSMYTYEVAPAATLIENALIAKMGSFVGFSEPEGQFTTGGSNGNLMAVAIATHKALPSAKQIGMLGAPPLIAFVSAEAHYSFVKAAQLLGLGARQVWKVPVDENGAMIVTELEALIAKAHAQGAQPFFVVGTAGTTVRGVFDPFTEIAAVAQRENLWFHIDGSWGGGVLLSASHRHLMAGAELADSVVWDAHKMMGLSLVCSVLLVKHRGLMQDTFTASDTEYLFHAGDEDPVDLGLSTMHCGRRVDAVKLWLAWKHLGDRGWEALIDRYFELAAYAESIIDAHPSLRLVTPRVSLNLCFQYIPKEPQQCANDLTLRIRAALLEQRIAMVNYAELDGSTVFRLVICNNQTSSEDLETFFEALVATAQTLEQEAV</sequence>
<dbReference type="GO" id="GO:0005737">
    <property type="term" value="C:cytoplasm"/>
    <property type="evidence" value="ECO:0007669"/>
    <property type="project" value="TreeGrafter"/>
</dbReference>
<comment type="similarity">
    <text evidence="2 7">Belongs to the group II decarboxylase family.</text>
</comment>
<proteinExistence type="inferred from homology"/>
<dbReference type="Gene3D" id="3.40.640.10">
    <property type="entry name" value="Type I PLP-dependent aspartate aminotransferase-like (Major domain)"/>
    <property type="match status" value="1"/>
</dbReference>
<gene>
    <name evidence="8" type="primary">ddc_3</name>
    <name evidence="8" type="ORF">C1752_07477</name>
</gene>
<dbReference type="Pfam" id="PF00282">
    <property type="entry name" value="Pyridoxal_deC"/>
    <property type="match status" value="1"/>
</dbReference>
<keyword evidence="3" id="KW-0210">Decarboxylase</keyword>
<comment type="caution">
    <text evidence="8">The sequence shown here is derived from an EMBL/GenBank/DDBJ whole genome shotgun (WGS) entry which is preliminary data.</text>
</comment>
<dbReference type="PANTHER" id="PTHR45677:SF8">
    <property type="entry name" value="CYSTEINE SULFINIC ACID DECARBOXYLASE"/>
    <property type="match status" value="1"/>
</dbReference>
<evidence type="ECO:0000256" key="1">
    <source>
        <dbReference type="ARBA" id="ARBA00001933"/>
    </source>
</evidence>
<accession>A0A2W1JPN2</accession>
<dbReference type="SUPFAM" id="SSF53383">
    <property type="entry name" value="PLP-dependent transferases"/>
    <property type="match status" value="1"/>
</dbReference>
<organism evidence="8 9">
    <name type="scientific">Acaryochloris thomasi RCC1774</name>
    <dbReference type="NCBI Taxonomy" id="1764569"/>
    <lineage>
        <taxon>Bacteria</taxon>
        <taxon>Bacillati</taxon>
        <taxon>Cyanobacteriota</taxon>
        <taxon>Cyanophyceae</taxon>
        <taxon>Acaryochloridales</taxon>
        <taxon>Acaryochloridaceae</taxon>
        <taxon>Acaryochloris</taxon>
        <taxon>Acaryochloris thomasi</taxon>
    </lineage>
</organism>
<dbReference type="RefSeq" id="WP_110988274.1">
    <property type="nucleotide sequence ID" value="NZ_CAWNWM010000020.1"/>
</dbReference>
<dbReference type="GO" id="GO:0004058">
    <property type="term" value="F:aromatic-L-amino-acid decarboxylase activity"/>
    <property type="evidence" value="ECO:0007669"/>
    <property type="project" value="UniProtKB-ARBA"/>
</dbReference>
<dbReference type="Proteomes" id="UP000248857">
    <property type="component" value="Unassembled WGS sequence"/>
</dbReference>
<evidence type="ECO:0000256" key="3">
    <source>
        <dbReference type="ARBA" id="ARBA00022793"/>
    </source>
</evidence>
<name>A0A2W1JPN2_9CYAN</name>
<evidence type="ECO:0000313" key="8">
    <source>
        <dbReference type="EMBL" id="PZD71201.1"/>
    </source>
</evidence>
<dbReference type="EC" id="4.1.1.86" evidence="8"/>
<dbReference type="InterPro" id="IPR015421">
    <property type="entry name" value="PyrdxlP-dep_Trfase_major"/>
</dbReference>
<evidence type="ECO:0000313" key="9">
    <source>
        <dbReference type="Proteomes" id="UP000248857"/>
    </source>
</evidence>
<dbReference type="OrthoDB" id="9803665at2"/>
<dbReference type="EMBL" id="PQWO01000020">
    <property type="protein sequence ID" value="PZD71201.1"/>
    <property type="molecule type" value="Genomic_DNA"/>
</dbReference>